<dbReference type="RefSeq" id="WP_092812172.1">
    <property type="nucleotide sequence ID" value="NZ_FMVW01000004.1"/>
</dbReference>
<dbReference type="PANTHER" id="PTHR32322">
    <property type="entry name" value="INNER MEMBRANE TRANSPORTER"/>
    <property type="match status" value="1"/>
</dbReference>
<feature type="transmembrane region" description="Helical" evidence="6">
    <location>
        <begin position="38"/>
        <end position="60"/>
    </location>
</feature>
<evidence type="ECO:0000256" key="5">
    <source>
        <dbReference type="ARBA" id="ARBA00023136"/>
    </source>
</evidence>
<evidence type="ECO:0000256" key="1">
    <source>
        <dbReference type="ARBA" id="ARBA00004141"/>
    </source>
</evidence>
<feature type="domain" description="EamA" evidence="7">
    <location>
        <begin position="158"/>
        <end position="295"/>
    </location>
</feature>
<name>A0A1G5NGG4_AFIMA</name>
<feature type="transmembrane region" description="Helical" evidence="6">
    <location>
        <begin position="72"/>
        <end position="93"/>
    </location>
</feature>
<feature type="transmembrane region" description="Helical" evidence="6">
    <location>
        <begin position="156"/>
        <end position="176"/>
    </location>
</feature>
<proteinExistence type="inferred from homology"/>
<feature type="transmembrane region" description="Helical" evidence="6">
    <location>
        <begin position="188"/>
        <end position="208"/>
    </location>
</feature>
<feature type="transmembrane region" description="Helical" evidence="6">
    <location>
        <begin position="279"/>
        <end position="300"/>
    </location>
</feature>
<organism evidence="8 9">
    <name type="scientific">Afifella marina DSM 2698</name>
    <dbReference type="NCBI Taxonomy" id="1120955"/>
    <lineage>
        <taxon>Bacteria</taxon>
        <taxon>Pseudomonadati</taxon>
        <taxon>Pseudomonadota</taxon>
        <taxon>Alphaproteobacteria</taxon>
        <taxon>Hyphomicrobiales</taxon>
        <taxon>Afifellaceae</taxon>
        <taxon>Afifella</taxon>
    </lineage>
</organism>
<keyword evidence="9" id="KW-1185">Reference proteome</keyword>
<feature type="transmembrane region" description="Helical" evidence="6">
    <location>
        <begin position="12"/>
        <end position="32"/>
    </location>
</feature>
<feature type="transmembrane region" description="Helical" evidence="6">
    <location>
        <begin position="251"/>
        <end position="273"/>
    </location>
</feature>
<dbReference type="AlphaFoldDB" id="A0A1G5NGG4"/>
<evidence type="ECO:0000256" key="2">
    <source>
        <dbReference type="ARBA" id="ARBA00007362"/>
    </source>
</evidence>
<protein>
    <submittedName>
        <fullName evidence="8">EamA domain-containing membrane protein RarD</fullName>
    </submittedName>
</protein>
<evidence type="ECO:0000256" key="3">
    <source>
        <dbReference type="ARBA" id="ARBA00022692"/>
    </source>
</evidence>
<dbReference type="PANTHER" id="PTHR32322:SF2">
    <property type="entry name" value="EAMA DOMAIN-CONTAINING PROTEIN"/>
    <property type="match status" value="1"/>
</dbReference>
<dbReference type="InterPro" id="IPR000620">
    <property type="entry name" value="EamA_dom"/>
</dbReference>
<dbReference type="InterPro" id="IPR050638">
    <property type="entry name" value="AA-Vitamin_Transporters"/>
</dbReference>
<keyword evidence="4 6" id="KW-1133">Transmembrane helix</keyword>
<dbReference type="Pfam" id="PF00892">
    <property type="entry name" value="EamA"/>
    <property type="match status" value="2"/>
</dbReference>
<evidence type="ECO:0000259" key="7">
    <source>
        <dbReference type="Pfam" id="PF00892"/>
    </source>
</evidence>
<dbReference type="Gene3D" id="1.10.3730.20">
    <property type="match status" value="1"/>
</dbReference>
<feature type="domain" description="EamA" evidence="7">
    <location>
        <begin position="11"/>
        <end position="143"/>
    </location>
</feature>
<dbReference type="SUPFAM" id="SSF103481">
    <property type="entry name" value="Multidrug resistance efflux transporter EmrE"/>
    <property type="match status" value="2"/>
</dbReference>
<evidence type="ECO:0000313" key="8">
    <source>
        <dbReference type="EMBL" id="SCZ36513.1"/>
    </source>
</evidence>
<dbReference type="OrthoDB" id="4167046at2"/>
<comment type="subcellular location">
    <subcellularLocation>
        <location evidence="1">Membrane</location>
        <topology evidence="1">Multi-pass membrane protein</topology>
    </subcellularLocation>
</comment>
<evidence type="ECO:0000313" key="9">
    <source>
        <dbReference type="Proteomes" id="UP000199347"/>
    </source>
</evidence>
<feature type="transmembrane region" description="Helical" evidence="6">
    <location>
        <begin position="99"/>
        <end position="119"/>
    </location>
</feature>
<reference evidence="8 9" key="1">
    <citation type="submission" date="2016-10" db="EMBL/GenBank/DDBJ databases">
        <authorList>
            <person name="de Groot N.N."/>
        </authorList>
    </citation>
    <scope>NUCLEOTIDE SEQUENCE [LARGE SCALE GENOMIC DNA]</scope>
    <source>
        <strain evidence="8 9">DSM 2698</strain>
    </source>
</reference>
<keyword evidence="3 6" id="KW-0812">Transmembrane</keyword>
<dbReference type="GO" id="GO:0016020">
    <property type="term" value="C:membrane"/>
    <property type="evidence" value="ECO:0007669"/>
    <property type="project" value="UniProtKB-SubCell"/>
</dbReference>
<keyword evidence="5 6" id="KW-0472">Membrane</keyword>
<sequence length="319" mass="34740">MQASSDRLRDITLLALMPLFFSSNLVIGRAAVSTVEPFTLAFLRWTVAFLLLLPLAASGLRQHRKTLLENWRLLLVLGFLGMGVCGAIVYLALRHTNATNATLIYTSSGVMILVLEWLFRGKRIALRQALGVALAFIGVAVIVLRGDLGRLIALELNAGDLLIALCAFSWAVYSVLLRRGSLHTVPTLPLFTAIVAAGALVLLPFFAVEAVVREAFPSTLAAWLSIAGLAFISSVLAFLSYQHGVKVFGPGVTGMFLYLLPPYGVLLAMIFLGEEFHTYHALGLALVLPGLMLATLPSTWPRPWLSIRRWAKPRHTGHS</sequence>
<evidence type="ECO:0000256" key="6">
    <source>
        <dbReference type="SAM" id="Phobius"/>
    </source>
</evidence>
<dbReference type="EMBL" id="FMVW01000004">
    <property type="protein sequence ID" value="SCZ36513.1"/>
    <property type="molecule type" value="Genomic_DNA"/>
</dbReference>
<feature type="transmembrane region" description="Helical" evidence="6">
    <location>
        <begin position="126"/>
        <end position="144"/>
    </location>
</feature>
<accession>A0A1G5NGG4</accession>
<comment type="similarity">
    <text evidence="2">Belongs to the EamA transporter family.</text>
</comment>
<evidence type="ECO:0000256" key="4">
    <source>
        <dbReference type="ARBA" id="ARBA00022989"/>
    </source>
</evidence>
<dbReference type="InterPro" id="IPR037185">
    <property type="entry name" value="EmrE-like"/>
</dbReference>
<gene>
    <name evidence="8" type="ORF">SAMN03080610_01997</name>
</gene>
<dbReference type="Proteomes" id="UP000199347">
    <property type="component" value="Unassembled WGS sequence"/>
</dbReference>
<feature type="transmembrane region" description="Helical" evidence="6">
    <location>
        <begin position="220"/>
        <end position="239"/>
    </location>
</feature>